<dbReference type="InterPro" id="IPR055481">
    <property type="entry name" value="DUF7053"/>
</dbReference>
<name>A0AAE0M3N7_9PEZI</name>
<feature type="domain" description="DUF7053" evidence="1">
    <location>
        <begin position="9"/>
        <end position="178"/>
    </location>
</feature>
<proteinExistence type="predicted"/>
<reference evidence="2" key="1">
    <citation type="journal article" date="2023" name="Mol. Phylogenet. Evol.">
        <title>Genome-scale phylogeny and comparative genomics of the fungal order Sordariales.</title>
        <authorList>
            <person name="Hensen N."/>
            <person name="Bonometti L."/>
            <person name="Westerberg I."/>
            <person name="Brannstrom I.O."/>
            <person name="Guillou S."/>
            <person name="Cros-Aarteil S."/>
            <person name="Calhoun S."/>
            <person name="Haridas S."/>
            <person name="Kuo A."/>
            <person name="Mondo S."/>
            <person name="Pangilinan J."/>
            <person name="Riley R."/>
            <person name="LaButti K."/>
            <person name="Andreopoulos B."/>
            <person name="Lipzen A."/>
            <person name="Chen C."/>
            <person name="Yan M."/>
            <person name="Daum C."/>
            <person name="Ng V."/>
            <person name="Clum A."/>
            <person name="Steindorff A."/>
            <person name="Ohm R.A."/>
            <person name="Martin F."/>
            <person name="Silar P."/>
            <person name="Natvig D.O."/>
            <person name="Lalanne C."/>
            <person name="Gautier V."/>
            <person name="Ament-Velasquez S.L."/>
            <person name="Kruys A."/>
            <person name="Hutchinson M.I."/>
            <person name="Powell A.J."/>
            <person name="Barry K."/>
            <person name="Miller A.N."/>
            <person name="Grigoriev I.V."/>
            <person name="Debuchy R."/>
            <person name="Gladieux P."/>
            <person name="Hiltunen Thoren M."/>
            <person name="Johannesson H."/>
        </authorList>
    </citation>
    <scope>NUCLEOTIDE SEQUENCE</scope>
    <source>
        <strain evidence="2">CBS 118394</strain>
    </source>
</reference>
<dbReference type="PANTHER" id="PTHR38117:SF1">
    <property type="entry name" value="DUF3074 DOMAIN-CONTAINING PROTEIN"/>
    <property type="match status" value="1"/>
</dbReference>
<dbReference type="Proteomes" id="UP001283341">
    <property type="component" value="Unassembled WGS sequence"/>
</dbReference>
<reference evidence="2" key="2">
    <citation type="submission" date="2023-06" db="EMBL/GenBank/DDBJ databases">
        <authorList>
            <consortium name="Lawrence Berkeley National Laboratory"/>
            <person name="Haridas S."/>
            <person name="Hensen N."/>
            <person name="Bonometti L."/>
            <person name="Westerberg I."/>
            <person name="Brannstrom I.O."/>
            <person name="Guillou S."/>
            <person name="Cros-Aarteil S."/>
            <person name="Calhoun S."/>
            <person name="Kuo A."/>
            <person name="Mondo S."/>
            <person name="Pangilinan J."/>
            <person name="Riley R."/>
            <person name="Labutti K."/>
            <person name="Andreopoulos B."/>
            <person name="Lipzen A."/>
            <person name="Chen C."/>
            <person name="Yanf M."/>
            <person name="Daum C."/>
            <person name="Ng V."/>
            <person name="Clum A."/>
            <person name="Steindorff A."/>
            <person name="Ohm R."/>
            <person name="Martin F."/>
            <person name="Silar P."/>
            <person name="Natvig D."/>
            <person name="Lalanne C."/>
            <person name="Gautier V."/>
            <person name="Ament-Velasquez S.L."/>
            <person name="Kruys A."/>
            <person name="Hutchinson M.I."/>
            <person name="Powell A.J."/>
            <person name="Barry K."/>
            <person name="Miller A.N."/>
            <person name="Grigoriev I.V."/>
            <person name="Debuchy R."/>
            <person name="Gladieux P."/>
            <person name="Thoren M.H."/>
            <person name="Johannesson H."/>
        </authorList>
    </citation>
    <scope>NUCLEOTIDE SEQUENCE</scope>
    <source>
        <strain evidence="2">CBS 118394</strain>
    </source>
</reference>
<protein>
    <recommendedName>
        <fullName evidence="1">DUF7053 domain-containing protein</fullName>
    </recommendedName>
</protein>
<dbReference type="PANTHER" id="PTHR38117">
    <property type="entry name" value="NACHT AND WD40 DOMAIN PROTEIN"/>
    <property type="match status" value="1"/>
</dbReference>
<accession>A0AAE0M3N7</accession>
<evidence type="ECO:0000313" key="2">
    <source>
        <dbReference type="EMBL" id="KAK3318032.1"/>
    </source>
</evidence>
<organism evidence="2 3">
    <name type="scientific">Apodospora peruviana</name>
    <dbReference type="NCBI Taxonomy" id="516989"/>
    <lineage>
        <taxon>Eukaryota</taxon>
        <taxon>Fungi</taxon>
        <taxon>Dikarya</taxon>
        <taxon>Ascomycota</taxon>
        <taxon>Pezizomycotina</taxon>
        <taxon>Sordariomycetes</taxon>
        <taxon>Sordariomycetidae</taxon>
        <taxon>Sordariales</taxon>
        <taxon>Lasiosphaeriaceae</taxon>
        <taxon>Apodospora</taxon>
    </lineage>
</organism>
<sequence>MSSSPALTIITRVPLPAYLDPQTVLDTLQTYEPLIMASPHAKKYERRQIQVEELVDDPFFLENGHKIQAFVVHDRVPIIPGVGSWATKGVRVPCVFQSFEHGVRCRADSEAGVTVRSCYEVRRRGEIQGGSIVERRPGDGDYELVETASIDCGAFVKAFVKRTFTSAHQATLQHVVDETVRKHGHVQQQEQQQQYRPQVA</sequence>
<dbReference type="Pfam" id="PF23155">
    <property type="entry name" value="DUF7053"/>
    <property type="match status" value="1"/>
</dbReference>
<comment type="caution">
    <text evidence="2">The sequence shown here is derived from an EMBL/GenBank/DDBJ whole genome shotgun (WGS) entry which is preliminary data.</text>
</comment>
<keyword evidence="3" id="KW-1185">Reference proteome</keyword>
<evidence type="ECO:0000259" key="1">
    <source>
        <dbReference type="Pfam" id="PF23155"/>
    </source>
</evidence>
<gene>
    <name evidence="2" type="ORF">B0H66DRAFT_221954</name>
</gene>
<dbReference type="EMBL" id="JAUEDM010000004">
    <property type="protein sequence ID" value="KAK3318032.1"/>
    <property type="molecule type" value="Genomic_DNA"/>
</dbReference>
<dbReference type="AlphaFoldDB" id="A0AAE0M3N7"/>
<evidence type="ECO:0000313" key="3">
    <source>
        <dbReference type="Proteomes" id="UP001283341"/>
    </source>
</evidence>